<proteinExistence type="predicted"/>
<feature type="region of interest" description="Disordered" evidence="1">
    <location>
        <begin position="1"/>
        <end position="41"/>
    </location>
</feature>
<dbReference type="EMBL" id="EQ973784">
    <property type="protein sequence ID" value="EEF48066.1"/>
    <property type="molecule type" value="Genomic_DNA"/>
</dbReference>
<name>B9RK68_RICCO</name>
<dbReference type="OrthoDB" id="783490at2759"/>
<protein>
    <submittedName>
        <fullName evidence="2">Uncharacterized protein</fullName>
    </submittedName>
</protein>
<dbReference type="PANTHER" id="PTHR37265:SF5">
    <property type="entry name" value="OS01G0195300 PROTEIN"/>
    <property type="match status" value="1"/>
</dbReference>
<keyword evidence="3" id="KW-1185">Reference proteome</keyword>
<feature type="compositionally biased region" description="Basic and acidic residues" evidence="1">
    <location>
        <begin position="1"/>
        <end position="16"/>
    </location>
</feature>
<evidence type="ECO:0000313" key="3">
    <source>
        <dbReference type="Proteomes" id="UP000008311"/>
    </source>
</evidence>
<evidence type="ECO:0000256" key="1">
    <source>
        <dbReference type="SAM" id="MobiDB-lite"/>
    </source>
</evidence>
<sequence length="199" mass="21657">MEGSSSRKREGCGGRGDDDDDDDDPVVMKRPRTPPAVYSDNNMCSEEDIIMGSWLSVDQQDDYSTVDELLKFLDDNITTNTTVKFIENPYSSPLVFQSCSSYITINGNEETCGSSFSDWESSVMASVDMCGGFTKGGKMDCIDGFELSDWFRGGEGGACGFKGAEKAAREGSSGGDTNGFDWEFDYECFLDNGGSEGIF</sequence>
<reference evidence="3" key="1">
    <citation type="journal article" date="2010" name="Nat. Biotechnol.">
        <title>Draft genome sequence of the oilseed species Ricinus communis.</title>
        <authorList>
            <person name="Chan A.P."/>
            <person name="Crabtree J."/>
            <person name="Zhao Q."/>
            <person name="Lorenzi H."/>
            <person name="Orvis J."/>
            <person name="Puiu D."/>
            <person name="Melake-Berhan A."/>
            <person name="Jones K.M."/>
            <person name="Redman J."/>
            <person name="Chen G."/>
            <person name="Cahoon E.B."/>
            <person name="Gedil M."/>
            <person name="Stanke M."/>
            <person name="Haas B.J."/>
            <person name="Wortman J.R."/>
            <person name="Fraser-Liggett C.M."/>
            <person name="Ravel J."/>
            <person name="Rabinowicz P.D."/>
        </authorList>
    </citation>
    <scope>NUCLEOTIDE SEQUENCE [LARGE SCALE GENOMIC DNA]</scope>
    <source>
        <strain evidence="3">cv. Hale</strain>
    </source>
</reference>
<dbReference type="PANTHER" id="PTHR37265">
    <property type="entry name" value="OS01G0195300 PROTEIN"/>
    <property type="match status" value="1"/>
</dbReference>
<dbReference type="AlphaFoldDB" id="B9RK68"/>
<dbReference type="KEGG" id="rcu:8272549"/>
<organism evidence="2 3">
    <name type="scientific">Ricinus communis</name>
    <name type="common">Castor bean</name>
    <dbReference type="NCBI Taxonomy" id="3988"/>
    <lineage>
        <taxon>Eukaryota</taxon>
        <taxon>Viridiplantae</taxon>
        <taxon>Streptophyta</taxon>
        <taxon>Embryophyta</taxon>
        <taxon>Tracheophyta</taxon>
        <taxon>Spermatophyta</taxon>
        <taxon>Magnoliopsida</taxon>
        <taxon>eudicotyledons</taxon>
        <taxon>Gunneridae</taxon>
        <taxon>Pentapetalae</taxon>
        <taxon>rosids</taxon>
        <taxon>fabids</taxon>
        <taxon>Malpighiales</taxon>
        <taxon>Euphorbiaceae</taxon>
        <taxon>Acalyphoideae</taxon>
        <taxon>Acalypheae</taxon>
        <taxon>Ricinus</taxon>
    </lineage>
</organism>
<gene>
    <name evidence="2" type="ORF">RCOM_1046930</name>
</gene>
<dbReference type="InParanoid" id="B9RK68"/>
<evidence type="ECO:0000313" key="2">
    <source>
        <dbReference type="EMBL" id="EEF48066.1"/>
    </source>
</evidence>
<dbReference type="eggNOG" id="ENOG502S6V8">
    <property type="taxonomic scope" value="Eukaryota"/>
</dbReference>
<accession>B9RK68</accession>
<dbReference type="Proteomes" id="UP000008311">
    <property type="component" value="Unassembled WGS sequence"/>
</dbReference>